<evidence type="ECO:0000313" key="2">
    <source>
        <dbReference type="Proteomes" id="UP001595816"/>
    </source>
</evidence>
<keyword evidence="2" id="KW-1185">Reference proteome</keyword>
<dbReference type="Proteomes" id="UP001595816">
    <property type="component" value="Unassembled WGS sequence"/>
</dbReference>
<reference evidence="2" key="1">
    <citation type="journal article" date="2019" name="Int. J. Syst. Evol. Microbiol.">
        <title>The Global Catalogue of Microorganisms (GCM) 10K type strain sequencing project: providing services to taxonomists for standard genome sequencing and annotation.</title>
        <authorList>
            <consortium name="The Broad Institute Genomics Platform"/>
            <consortium name="The Broad Institute Genome Sequencing Center for Infectious Disease"/>
            <person name="Wu L."/>
            <person name="Ma J."/>
        </authorList>
    </citation>
    <scope>NUCLEOTIDE SEQUENCE [LARGE SCALE GENOMIC DNA]</scope>
    <source>
        <strain evidence="2">CGMCC 4.7289</strain>
    </source>
</reference>
<name>A0ABV8LL44_9ACTN</name>
<dbReference type="Pfam" id="PF13646">
    <property type="entry name" value="HEAT_2"/>
    <property type="match status" value="1"/>
</dbReference>
<organism evidence="1 2">
    <name type="scientific">Hamadaea flava</name>
    <dbReference type="NCBI Taxonomy" id="1742688"/>
    <lineage>
        <taxon>Bacteria</taxon>
        <taxon>Bacillati</taxon>
        <taxon>Actinomycetota</taxon>
        <taxon>Actinomycetes</taxon>
        <taxon>Micromonosporales</taxon>
        <taxon>Micromonosporaceae</taxon>
        <taxon>Hamadaea</taxon>
    </lineage>
</organism>
<dbReference type="SUPFAM" id="SSF48371">
    <property type="entry name" value="ARM repeat"/>
    <property type="match status" value="1"/>
</dbReference>
<dbReference type="RefSeq" id="WP_253755439.1">
    <property type="nucleotide sequence ID" value="NZ_JAMZDZ010000001.1"/>
</dbReference>
<comment type="caution">
    <text evidence="1">The sequence shown here is derived from an EMBL/GenBank/DDBJ whole genome shotgun (WGS) entry which is preliminary data.</text>
</comment>
<gene>
    <name evidence="1" type="ORF">ACFOZ4_13875</name>
</gene>
<dbReference type="Gene3D" id="1.25.10.10">
    <property type="entry name" value="Leucine-rich Repeat Variant"/>
    <property type="match status" value="1"/>
</dbReference>
<protein>
    <submittedName>
        <fullName evidence="1">HEAT repeat domain-containing protein</fullName>
    </submittedName>
</protein>
<evidence type="ECO:0000313" key="1">
    <source>
        <dbReference type="EMBL" id="MFC4131692.1"/>
    </source>
</evidence>
<accession>A0ABV8LL44</accession>
<proteinExistence type="predicted"/>
<dbReference type="EMBL" id="JBHSAY010000006">
    <property type="protein sequence ID" value="MFC4131692.1"/>
    <property type="molecule type" value="Genomic_DNA"/>
</dbReference>
<sequence>MVDRILELIGQLDDDSTDVAEGAKHGLMAIGLDVIDPLIDALPESEFYGQLSAIEVFEYFGDVRAAGVLTELLSSESSTVREWAAWALVDIGSQETVAALQDAYNRFRASGDDPDFTEAVALRRSLTRLGGRQEVLPPLTGSLCQSVGILDRVWPSARLAEVIDELAACNQVVLYLMLWTVTDRGIFMLWTVTDRGIFGSGHESSGWCHDRSLGWPDLVASARDAAVLELAFTRIGDNVYATLEWIDQSDL</sequence>
<dbReference type="InterPro" id="IPR016024">
    <property type="entry name" value="ARM-type_fold"/>
</dbReference>
<dbReference type="InterPro" id="IPR011989">
    <property type="entry name" value="ARM-like"/>
</dbReference>